<dbReference type="Pfam" id="PF03370">
    <property type="entry name" value="CBM_21"/>
    <property type="match status" value="1"/>
</dbReference>
<evidence type="ECO:0000259" key="2">
    <source>
        <dbReference type="Pfam" id="PF03370"/>
    </source>
</evidence>
<dbReference type="Proteomes" id="UP001043456">
    <property type="component" value="Unassembled WGS sequence"/>
</dbReference>
<feature type="compositionally biased region" description="Basic and acidic residues" evidence="1">
    <location>
        <begin position="108"/>
        <end position="126"/>
    </location>
</feature>
<evidence type="ECO:0000256" key="1">
    <source>
        <dbReference type="SAM" id="MobiDB-lite"/>
    </source>
</evidence>
<dbReference type="EMBL" id="BHVY01000010">
    <property type="protein sequence ID" value="GIJ92549.1"/>
    <property type="molecule type" value="Genomic_DNA"/>
</dbReference>
<dbReference type="OrthoDB" id="1881at2759"/>
<dbReference type="PANTHER" id="PTHR12307:SF36">
    <property type="entry name" value="GLYCOGEN-BINDING SUBUNIT 76A"/>
    <property type="match status" value="1"/>
</dbReference>
<proteinExistence type="predicted"/>
<dbReference type="PANTHER" id="PTHR12307">
    <property type="entry name" value="PROTEIN PHOSPHATASE 1 REGULATORY SUBUNIT"/>
    <property type="match status" value="1"/>
</dbReference>
<reference evidence="3 4" key="1">
    <citation type="submission" date="2018-10" db="EMBL/GenBank/DDBJ databases">
        <title>Pan-genome distribution and transcriptional activeness of fungal secondary metabolism genes in Aspergillus section Fumigati.</title>
        <authorList>
            <person name="Takahashi H."/>
            <person name="Umemura M."/>
            <person name="Ninomiya A."/>
            <person name="Kusuya Y."/>
            <person name="Urayama S."/>
            <person name="Shimizu M."/>
            <person name="Watanabe A."/>
            <person name="Kamei K."/>
            <person name="Yaguchi T."/>
            <person name="Hagiwara D."/>
        </authorList>
    </citation>
    <scope>NUCLEOTIDE SEQUENCE [LARGE SCALE GENOMIC DNA]</scope>
    <source>
        <strain evidence="3 4">IFM 55266</strain>
    </source>
</reference>
<dbReference type="GO" id="GO:2001069">
    <property type="term" value="F:glycogen binding"/>
    <property type="evidence" value="ECO:0007669"/>
    <property type="project" value="TreeGrafter"/>
</dbReference>
<protein>
    <recommendedName>
        <fullName evidence="2">CBM21 domain-containing protein</fullName>
    </recommendedName>
</protein>
<dbReference type="GeneID" id="67000439"/>
<dbReference type="GO" id="GO:0008157">
    <property type="term" value="F:protein phosphatase 1 binding"/>
    <property type="evidence" value="ECO:0007669"/>
    <property type="project" value="TreeGrafter"/>
</dbReference>
<dbReference type="AlphaFoldDB" id="A0A9P3BR99"/>
<keyword evidence="4" id="KW-1185">Reference proteome</keyword>
<sequence length="244" mass="28501">MPTNPTQAKAVRFDSHLEHIRYFSKTDKPQFVSSGSSPVEDRVRTFHKSRSNNNLDRFVFSINLSEQENLEMKTMFVCIRYHVSEQDFWDNNTMRNYQVNFTKVHKPEPGSYKEHPSNPWVNRDDGMTEEADNPMPLRRRKLARRLFGTRYDFDLSLNAEVPAKLDQDPTMPAAQAQHGPSRSTFHTRKADFLDSRHPERKHPLPLVSTIPTFESPKYRELVNRYCYSGHPCSQLVMNEPLDVS</sequence>
<accession>A0A9P3BR99</accession>
<dbReference type="RefSeq" id="XP_043163295.1">
    <property type="nucleotide sequence ID" value="XM_043307360.1"/>
</dbReference>
<dbReference type="GO" id="GO:0005979">
    <property type="term" value="P:regulation of glycogen biosynthetic process"/>
    <property type="evidence" value="ECO:0007669"/>
    <property type="project" value="TreeGrafter"/>
</dbReference>
<dbReference type="Gene3D" id="2.60.40.2440">
    <property type="entry name" value="Carbohydrate binding type-21 domain"/>
    <property type="match status" value="1"/>
</dbReference>
<gene>
    <name evidence="3" type="ORF">Asppvi_001827</name>
</gene>
<comment type="caution">
    <text evidence="3">The sequence shown here is derived from an EMBL/GenBank/DDBJ whole genome shotgun (WGS) entry which is preliminary data.</text>
</comment>
<dbReference type="InterPro" id="IPR050782">
    <property type="entry name" value="PP1_regulatory_subunit_3"/>
</dbReference>
<evidence type="ECO:0000313" key="3">
    <source>
        <dbReference type="EMBL" id="GIJ92549.1"/>
    </source>
</evidence>
<organism evidence="3 4">
    <name type="scientific">Aspergillus pseudoviridinutans</name>
    <dbReference type="NCBI Taxonomy" id="1517512"/>
    <lineage>
        <taxon>Eukaryota</taxon>
        <taxon>Fungi</taxon>
        <taxon>Dikarya</taxon>
        <taxon>Ascomycota</taxon>
        <taxon>Pezizomycotina</taxon>
        <taxon>Eurotiomycetes</taxon>
        <taxon>Eurotiomycetidae</taxon>
        <taxon>Eurotiales</taxon>
        <taxon>Aspergillaceae</taxon>
        <taxon>Aspergillus</taxon>
        <taxon>Aspergillus subgen. Fumigati</taxon>
    </lineage>
</organism>
<feature type="region of interest" description="Disordered" evidence="1">
    <location>
        <begin position="108"/>
        <end position="133"/>
    </location>
</feature>
<dbReference type="InterPro" id="IPR038175">
    <property type="entry name" value="CBM21_dom_sf"/>
</dbReference>
<dbReference type="GO" id="GO:0000164">
    <property type="term" value="C:protein phosphatase type 1 complex"/>
    <property type="evidence" value="ECO:0007669"/>
    <property type="project" value="TreeGrafter"/>
</dbReference>
<feature type="domain" description="CBM21" evidence="2">
    <location>
        <begin position="44"/>
        <end position="100"/>
    </location>
</feature>
<evidence type="ECO:0000313" key="4">
    <source>
        <dbReference type="Proteomes" id="UP001043456"/>
    </source>
</evidence>
<name>A0A9P3BR99_9EURO</name>
<dbReference type="InterPro" id="IPR005036">
    <property type="entry name" value="CBM21_dom"/>
</dbReference>